<dbReference type="EMBL" id="HBJA01106788">
    <property type="protein sequence ID" value="CAE0825627.1"/>
    <property type="molecule type" value="Transcribed_RNA"/>
</dbReference>
<sequence>MSTLIGFEKVDDIEDIAMRARGSPPAPNEGVNAGDGLEQFRNWMLGLFETLQQIKPPGAHEGVDRLNICQEVQGFHASDPEPSTTSCPQVFCSNGSQTVEGKLLM</sequence>
<evidence type="ECO:0000313" key="1">
    <source>
        <dbReference type="EMBL" id="CAE0825627.1"/>
    </source>
</evidence>
<proteinExistence type="predicted"/>
<gene>
    <name evidence="1" type="ORF">EGYM00163_LOCUS36879</name>
</gene>
<reference evidence="1" key="1">
    <citation type="submission" date="2021-01" db="EMBL/GenBank/DDBJ databases">
        <authorList>
            <person name="Corre E."/>
            <person name="Pelletier E."/>
            <person name="Niang G."/>
            <person name="Scheremetjew M."/>
            <person name="Finn R."/>
            <person name="Kale V."/>
            <person name="Holt S."/>
            <person name="Cochrane G."/>
            <person name="Meng A."/>
            <person name="Brown T."/>
            <person name="Cohen L."/>
        </authorList>
    </citation>
    <scope>NUCLEOTIDE SEQUENCE</scope>
    <source>
        <strain evidence="1">CCMP1594</strain>
    </source>
</reference>
<dbReference type="AlphaFoldDB" id="A0A7S4G588"/>
<organism evidence="1">
    <name type="scientific">Eutreptiella gymnastica</name>
    <dbReference type="NCBI Taxonomy" id="73025"/>
    <lineage>
        <taxon>Eukaryota</taxon>
        <taxon>Discoba</taxon>
        <taxon>Euglenozoa</taxon>
        <taxon>Euglenida</taxon>
        <taxon>Spirocuta</taxon>
        <taxon>Euglenophyceae</taxon>
        <taxon>Eutreptiales</taxon>
        <taxon>Eutreptiaceae</taxon>
        <taxon>Eutreptiella</taxon>
    </lineage>
</organism>
<name>A0A7S4G588_9EUGL</name>
<accession>A0A7S4G588</accession>
<protein>
    <submittedName>
        <fullName evidence="1">Uncharacterized protein</fullName>
    </submittedName>
</protein>